<keyword evidence="13" id="KW-1185">Reference proteome</keyword>
<dbReference type="GO" id="GO:0005524">
    <property type="term" value="F:ATP binding"/>
    <property type="evidence" value="ECO:0007669"/>
    <property type="project" value="UniProtKB-KW"/>
</dbReference>
<evidence type="ECO:0000256" key="1">
    <source>
        <dbReference type="ARBA" id="ARBA00000085"/>
    </source>
</evidence>
<proteinExistence type="predicted"/>
<dbReference type="Pfam" id="PF02518">
    <property type="entry name" value="HATPase_c"/>
    <property type="match status" value="1"/>
</dbReference>
<dbReference type="GO" id="GO:0000155">
    <property type="term" value="F:phosphorelay sensor kinase activity"/>
    <property type="evidence" value="ECO:0007669"/>
    <property type="project" value="InterPro"/>
</dbReference>
<evidence type="ECO:0000313" key="12">
    <source>
        <dbReference type="EMBL" id="BCL60997.1"/>
    </source>
</evidence>
<gene>
    <name evidence="12" type="ORF">DGMP_16900</name>
</gene>
<dbReference type="KEGG" id="dbk:DGMP_16900"/>
<dbReference type="PANTHER" id="PTHR43065">
    <property type="entry name" value="SENSOR HISTIDINE KINASE"/>
    <property type="match status" value="1"/>
</dbReference>
<keyword evidence="3" id="KW-0597">Phosphoprotein</keyword>
<dbReference type="InterPro" id="IPR003594">
    <property type="entry name" value="HATPase_dom"/>
</dbReference>
<name>A0A8D5JLX7_9BACT</name>
<keyword evidence="9" id="KW-0175">Coiled coil</keyword>
<feature type="transmembrane region" description="Helical" evidence="10">
    <location>
        <begin position="165"/>
        <end position="185"/>
    </location>
</feature>
<dbReference type="Proteomes" id="UP000826725">
    <property type="component" value="Chromosome"/>
</dbReference>
<organism evidence="12 13">
    <name type="scientific">Desulfomarina profundi</name>
    <dbReference type="NCBI Taxonomy" id="2772557"/>
    <lineage>
        <taxon>Bacteria</taxon>
        <taxon>Pseudomonadati</taxon>
        <taxon>Thermodesulfobacteriota</taxon>
        <taxon>Desulfobulbia</taxon>
        <taxon>Desulfobulbales</taxon>
        <taxon>Desulfobulbaceae</taxon>
        <taxon>Desulfomarina</taxon>
    </lineage>
</organism>
<dbReference type="EMBL" id="AP024086">
    <property type="protein sequence ID" value="BCL60997.1"/>
    <property type="molecule type" value="Genomic_DNA"/>
</dbReference>
<dbReference type="CDD" id="cd06225">
    <property type="entry name" value="HAMP"/>
    <property type="match status" value="1"/>
</dbReference>
<evidence type="ECO:0000256" key="4">
    <source>
        <dbReference type="ARBA" id="ARBA00022679"/>
    </source>
</evidence>
<keyword evidence="7" id="KW-0067">ATP-binding</keyword>
<evidence type="ECO:0000313" key="13">
    <source>
        <dbReference type="Proteomes" id="UP000826725"/>
    </source>
</evidence>
<protein>
    <recommendedName>
        <fullName evidence="2">histidine kinase</fullName>
        <ecNumber evidence="2">2.7.13.3</ecNumber>
    </recommendedName>
</protein>
<keyword evidence="10" id="KW-1133">Transmembrane helix</keyword>
<feature type="transmembrane region" description="Helical" evidence="10">
    <location>
        <begin position="12"/>
        <end position="32"/>
    </location>
</feature>
<keyword evidence="10" id="KW-0812">Transmembrane</keyword>
<keyword evidence="10" id="KW-0472">Membrane</keyword>
<dbReference type="SMART" id="SM00387">
    <property type="entry name" value="HATPase_c"/>
    <property type="match status" value="1"/>
</dbReference>
<evidence type="ECO:0000256" key="7">
    <source>
        <dbReference type="ARBA" id="ARBA00022840"/>
    </source>
</evidence>
<keyword evidence="4" id="KW-0808">Transferase</keyword>
<dbReference type="CDD" id="cd00082">
    <property type="entry name" value="HisKA"/>
    <property type="match status" value="1"/>
</dbReference>
<evidence type="ECO:0000256" key="9">
    <source>
        <dbReference type="SAM" id="Coils"/>
    </source>
</evidence>
<dbReference type="RefSeq" id="WP_228857068.1">
    <property type="nucleotide sequence ID" value="NZ_AP024086.1"/>
</dbReference>
<feature type="domain" description="Histidine kinase" evidence="11">
    <location>
        <begin position="277"/>
        <end position="495"/>
    </location>
</feature>
<dbReference type="InterPro" id="IPR003661">
    <property type="entry name" value="HisK_dim/P_dom"/>
</dbReference>
<accession>A0A8D5JLX7</accession>
<dbReference type="PANTHER" id="PTHR43065:SF10">
    <property type="entry name" value="PEROXIDE STRESS-ACTIVATED HISTIDINE KINASE MAK3"/>
    <property type="match status" value="1"/>
</dbReference>
<comment type="catalytic activity">
    <reaction evidence="1">
        <text>ATP + protein L-histidine = ADP + protein N-phospho-L-histidine.</text>
        <dbReference type="EC" id="2.7.13.3"/>
    </reaction>
</comment>
<evidence type="ECO:0000259" key="11">
    <source>
        <dbReference type="PROSITE" id="PS50109"/>
    </source>
</evidence>
<dbReference type="Pfam" id="PF00512">
    <property type="entry name" value="HisKA"/>
    <property type="match status" value="1"/>
</dbReference>
<keyword evidence="5" id="KW-0547">Nucleotide-binding</keyword>
<evidence type="ECO:0000256" key="8">
    <source>
        <dbReference type="ARBA" id="ARBA00023012"/>
    </source>
</evidence>
<reference evidence="12" key="1">
    <citation type="submission" date="2020-09" db="EMBL/GenBank/DDBJ databases">
        <title>Desulfogranum mesoprofundum gen. nov., sp. nov., a novel mesophilic, sulfate-reducing chemolithoautotroph isolated from a deep-sea hydrothermal vent chimney in the Suiyo Seamount.</title>
        <authorList>
            <person name="Hashimoto Y."/>
            <person name="Nakagawa S."/>
        </authorList>
    </citation>
    <scope>NUCLEOTIDE SEQUENCE</scope>
    <source>
        <strain evidence="12">KT2</strain>
    </source>
</reference>
<dbReference type="SMART" id="SM00388">
    <property type="entry name" value="HisKA"/>
    <property type="match status" value="1"/>
</dbReference>
<dbReference type="AlphaFoldDB" id="A0A8D5JLX7"/>
<evidence type="ECO:0000256" key="2">
    <source>
        <dbReference type="ARBA" id="ARBA00012438"/>
    </source>
</evidence>
<sequence>MNYGLKFRITGSYILLLTLGMILTDIVIVTFWQKAMVRGQIDAAVKILAVAGGKNFSDLSEKRQVISSIVNENYVQVAFFRNNTFQIFPAEEKSKVLNNALQIAAITASPVLRFEGNMWGVFNPVSRYVILAQPLAAAGFVSASDGLVIDLKPLYQEIYRKQKLILMYILLNVMVLSVVGLFRMIKFVVKPLEHLVQMTRSYRFNEGEADFVVENEGHEFRKLAFSLNSMVRRIENDRDKLKQTVRSLSDANDQLRRTRKEVILAEKMAAVGVLSAGMAHEIGNPLGVIQGYLELLNDEKLTVQERKLFINNAISEVVRVDTLIHRLLDFAGHGEEDDGIMDIIILLDQLDSMVRVHRKLKNINYSRKIKLENPLFIRGGKSLLQVLLNCFLNAVDAVEAKGGNQKKTISLFCEKGIEDGRVVVIIRLADNGTGIEEEKLSSVFNPFYTTKKPGKGTGLGLSVSYSLIDALGGKIWLESSVGTGTVVHLVLPVVSPASR</sequence>
<dbReference type="PROSITE" id="PS50109">
    <property type="entry name" value="HIS_KIN"/>
    <property type="match status" value="1"/>
</dbReference>
<keyword evidence="6" id="KW-0418">Kinase</keyword>
<dbReference type="InterPro" id="IPR005467">
    <property type="entry name" value="His_kinase_dom"/>
</dbReference>
<evidence type="ECO:0000256" key="3">
    <source>
        <dbReference type="ARBA" id="ARBA00022553"/>
    </source>
</evidence>
<evidence type="ECO:0000256" key="6">
    <source>
        <dbReference type="ARBA" id="ARBA00022777"/>
    </source>
</evidence>
<feature type="coiled-coil region" evidence="9">
    <location>
        <begin position="231"/>
        <end position="268"/>
    </location>
</feature>
<keyword evidence="8" id="KW-0902">Two-component regulatory system</keyword>
<evidence type="ECO:0000256" key="5">
    <source>
        <dbReference type="ARBA" id="ARBA00022741"/>
    </source>
</evidence>
<dbReference type="EC" id="2.7.13.3" evidence="2"/>
<evidence type="ECO:0000256" key="10">
    <source>
        <dbReference type="SAM" id="Phobius"/>
    </source>
</evidence>